<reference evidence="1" key="1">
    <citation type="journal article" date="2015" name="Nature">
        <title>Complex archaea that bridge the gap between prokaryotes and eukaryotes.</title>
        <authorList>
            <person name="Spang A."/>
            <person name="Saw J.H."/>
            <person name="Jorgensen S.L."/>
            <person name="Zaremba-Niedzwiedzka K."/>
            <person name="Martijn J."/>
            <person name="Lind A.E."/>
            <person name="van Eijk R."/>
            <person name="Schleper C."/>
            <person name="Guy L."/>
            <person name="Ettema T.J."/>
        </authorList>
    </citation>
    <scope>NUCLEOTIDE SEQUENCE</scope>
</reference>
<dbReference type="AlphaFoldDB" id="A0A0F9TB48"/>
<gene>
    <name evidence="1" type="ORF">LCGC14_0349870</name>
</gene>
<organism evidence="1">
    <name type="scientific">marine sediment metagenome</name>
    <dbReference type="NCBI Taxonomy" id="412755"/>
    <lineage>
        <taxon>unclassified sequences</taxon>
        <taxon>metagenomes</taxon>
        <taxon>ecological metagenomes</taxon>
    </lineage>
</organism>
<evidence type="ECO:0000313" key="1">
    <source>
        <dbReference type="EMBL" id="KKN78455.1"/>
    </source>
</evidence>
<comment type="caution">
    <text evidence="1">The sequence shown here is derived from an EMBL/GenBank/DDBJ whole genome shotgun (WGS) entry which is preliminary data.</text>
</comment>
<protein>
    <submittedName>
        <fullName evidence="1">Uncharacterized protein</fullName>
    </submittedName>
</protein>
<sequence length="95" mass="10653">MGDDDGFCLKCGGERLCPVCDRPFTLTEAKEFERRCPNCKAVNTFHSYIKGDLCSGGHHSIPDCGEVHPLKNVTGSYHYYEEDRCGLCGHVFQYS</sequence>
<proteinExistence type="predicted"/>
<dbReference type="EMBL" id="LAZR01000262">
    <property type="protein sequence ID" value="KKN78455.1"/>
    <property type="molecule type" value="Genomic_DNA"/>
</dbReference>
<name>A0A0F9TB48_9ZZZZ</name>
<accession>A0A0F9TB48</accession>